<dbReference type="GO" id="GO:0007034">
    <property type="term" value="P:vacuolar transport"/>
    <property type="evidence" value="ECO:0007669"/>
    <property type="project" value="UniProtKB-ARBA"/>
</dbReference>
<dbReference type="InterPro" id="IPR045007">
    <property type="entry name" value="LSB5"/>
</dbReference>
<dbReference type="GO" id="GO:0006897">
    <property type="term" value="P:endocytosis"/>
    <property type="evidence" value="ECO:0007669"/>
    <property type="project" value="InterPro"/>
</dbReference>
<feature type="region of interest" description="Disordered" evidence="1">
    <location>
        <begin position="172"/>
        <end position="192"/>
    </location>
</feature>
<feature type="region of interest" description="Disordered" evidence="1">
    <location>
        <begin position="391"/>
        <end position="582"/>
    </location>
</feature>
<evidence type="ECO:0000313" key="4">
    <source>
        <dbReference type="Proteomes" id="UP001182556"/>
    </source>
</evidence>
<dbReference type="GO" id="GO:0043130">
    <property type="term" value="F:ubiquitin binding"/>
    <property type="evidence" value="ECO:0007669"/>
    <property type="project" value="InterPro"/>
</dbReference>
<feature type="compositionally biased region" description="Basic residues" evidence="1">
    <location>
        <begin position="514"/>
        <end position="523"/>
    </location>
</feature>
<dbReference type="GO" id="GO:0007015">
    <property type="term" value="P:actin filament organization"/>
    <property type="evidence" value="ECO:0007669"/>
    <property type="project" value="InterPro"/>
</dbReference>
<accession>A0AAD9FP40</accession>
<reference evidence="3" key="1">
    <citation type="submission" date="2023-02" db="EMBL/GenBank/DDBJ databases">
        <title>Identification and recombinant expression of a fungal hydrolase from Papiliotrema laurentii that hydrolyzes apple cutin and clears colloidal polyester polyurethane.</title>
        <authorList>
            <consortium name="DOE Joint Genome Institute"/>
            <person name="Roman V.A."/>
            <person name="Bojanowski C."/>
            <person name="Crable B.R."/>
            <person name="Wagner D.N."/>
            <person name="Hung C.S."/>
            <person name="Nadeau L.J."/>
            <person name="Schratz L."/>
            <person name="Haridas S."/>
            <person name="Pangilinan J."/>
            <person name="Lipzen A."/>
            <person name="Na H."/>
            <person name="Yan M."/>
            <person name="Ng V."/>
            <person name="Grigoriev I.V."/>
            <person name="Spatafora J.W."/>
            <person name="Barlow D."/>
            <person name="Biffinger J."/>
            <person name="Kelley-Loughnane N."/>
            <person name="Varaljay V.A."/>
            <person name="Crookes-Goodson W.J."/>
        </authorList>
    </citation>
    <scope>NUCLEOTIDE SEQUENCE</scope>
    <source>
        <strain evidence="3">5307AH</strain>
    </source>
</reference>
<dbReference type="PANTHER" id="PTHR47789:SF1">
    <property type="entry name" value="LAS SEVENTEEN-BINDING PROTEIN 5"/>
    <property type="match status" value="1"/>
</dbReference>
<dbReference type="PROSITE" id="PS50179">
    <property type="entry name" value="VHS"/>
    <property type="match status" value="1"/>
</dbReference>
<evidence type="ECO:0000256" key="1">
    <source>
        <dbReference type="SAM" id="MobiDB-lite"/>
    </source>
</evidence>
<dbReference type="InterPro" id="IPR008942">
    <property type="entry name" value="ENTH_VHS"/>
</dbReference>
<organism evidence="3 4">
    <name type="scientific">Papiliotrema laurentii</name>
    <name type="common">Cryptococcus laurentii</name>
    <dbReference type="NCBI Taxonomy" id="5418"/>
    <lineage>
        <taxon>Eukaryota</taxon>
        <taxon>Fungi</taxon>
        <taxon>Dikarya</taxon>
        <taxon>Basidiomycota</taxon>
        <taxon>Agaricomycotina</taxon>
        <taxon>Tremellomycetes</taxon>
        <taxon>Tremellales</taxon>
        <taxon>Rhynchogastremaceae</taxon>
        <taxon>Papiliotrema</taxon>
    </lineage>
</organism>
<gene>
    <name evidence="3" type="ORF">DB88DRAFT_497306</name>
</gene>
<dbReference type="InterPro" id="IPR044103">
    <property type="entry name" value="GAT_LSB5"/>
</dbReference>
<dbReference type="SMART" id="SM00288">
    <property type="entry name" value="VHS"/>
    <property type="match status" value="1"/>
</dbReference>
<proteinExistence type="predicted"/>
<feature type="compositionally biased region" description="Basic and acidic residues" evidence="1">
    <location>
        <begin position="243"/>
        <end position="286"/>
    </location>
</feature>
<evidence type="ECO:0000313" key="3">
    <source>
        <dbReference type="EMBL" id="KAK1922138.1"/>
    </source>
</evidence>
<evidence type="ECO:0000259" key="2">
    <source>
        <dbReference type="PROSITE" id="PS50179"/>
    </source>
</evidence>
<dbReference type="Pfam" id="PF00790">
    <property type="entry name" value="VHS"/>
    <property type="match status" value="1"/>
</dbReference>
<feature type="compositionally biased region" description="Basic and acidic residues" evidence="1">
    <location>
        <begin position="406"/>
        <end position="415"/>
    </location>
</feature>
<feature type="region of interest" description="Disordered" evidence="1">
    <location>
        <begin position="243"/>
        <end position="299"/>
    </location>
</feature>
<dbReference type="GO" id="GO:0051666">
    <property type="term" value="P:actin cortical patch localization"/>
    <property type="evidence" value="ECO:0007669"/>
    <property type="project" value="TreeGrafter"/>
</dbReference>
<keyword evidence="4" id="KW-1185">Reference proteome</keyword>
<dbReference type="CDD" id="cd16980">
    <property type="entry name" value="VHS_Lsb5"/>
    <property type="match status" value="1"/>
</dbReference>
<feature type="compositionally biased region" description="Acidic residues" evidence="1">
    <location>
        <begin position="394"/>
        <end position="403"/>
    </location>
</feature>
<dbReference type="GO" id="GO:0030479">
    <property type="term" value="C:actin cortical patch"/>
    <property type="evidence" value="ECO:0007669"/>
    <property type="project" value="TreeGrafter"/>
</dbReference>
<dbReference type="GO" id="GO:0035091">
    <property type="term" value="F:phosphatidylinositol binding"/>
    <property type="evidence" value="ECO:0007669"/>
    <property type="project" value="InterPro"/>
</dbReference>
<dbReference type="SUPFAM" id="SSF89009">
    <property type="entry name" value="GAT-like domain"/>
    <property type="match status" value="1"/>
</dbReference>
<feature type="compositionally biased region" description="Low complexity" evidence="1">
    <location>
        <begin position="172"/>
        <end position="184"/>
    </location>
</feature>
<dbReference type="PANTHER" id="PTHR47789">
    <property type="entry name" value="LAS SEVENTEEN-BINDING PROTEIN 5"/>
    <property type="match status" value="1"/>
</dbReference>
<sequence>MSHTGAYLKKGLAFINALEEGKPHSSITDWVEVLSSDRYDELSLDGIPELVEAINIQGHQGTTEAARAIRKKLKYGNVHRQLRALVILRALTENAGKGFQMNWANQELLGRLKDMASDSLVDPKVKKRLILVFHAWSIQYKDEPRMQSVAKLYSQYAGGPGVRKATAVGATARSATASSPRTSTDGARPAGGFSDYDTLFTHDWAPAPGQRGPDTYADLAAAKADAEERKRQREARIALEQREAEMERREREIKRKQDMAALEARRQREQLEEQERRRLAKEEAKRGKNQPKRPKFDFQKEKPQIMVAVATALQAANNLVNSCRHLNREIENVTESPKVQENLDKAKLARRAVIRYIQLVTDEEYVGTLLDANEKVVEAIQLYDKLSKPAVLDSDSETDEEPGEAPSKRDVDAMSKRLAAQKLEADRTGELQQLQERQKRESQRRAQRRAQRGAQSGSAHPDLQDLDFGTIGSQSSRLPPPLQPDSDRESFGAGSLSDYSDYEYDSSDEEWRQRHTSRSRRQSRTAPGNSTGAFKESSYASLDDEGQGKSGLLDPNDPFSDPFADETETPVHEKPRMGWTEI</sequence>
<dbReference type="EMBL" id="JAODAN010000009">
    <property type="protein sequence ID" value="KAK1922138.1"/>
    <property type="molecule type" value="Genomic_DNA"/>
</dbReference>
<comment type="caution">
    <text evidence="3">The sequence shown here is derived from an EMBL/GenBank/DDBJ whole genome shotgun (WGS) entry which is preliminary data.</text>
</comment>
<dbReference type="InterPro" id="IPR002014">
    <property type="entry name" value="VHS_dom"/>
</dbReference>
<dbReference type="Gene3D" id="1.25.40.90">
    <property type="match status" value="1"/>
</dbReference>
<protein>
    <recommendedName>
        <fullName evidence="2">VHS domain-containing protein</fullName>
    </recommendedName>
</protein>
<dbReference type="Proteomes" id="UP001182556">
    <property type="component" value="Unassembled WGS sequence"/>
</dbReference>
<feature type="domain" description="VHS" evidence="2">
    <location>
        <begin position="34"/>
        <end position="153"/>
    </location>
</feature>
<dbReference type="CDD" id="cd14232">
    <property type="entry name" value="GAT_LSB5"/>
    <property type="match status" value="1"/>
</dbReference>
<name>A0AAD9FP40_PAPLA</name>
<dbReference type="SUPFAM" id="SSF48464">
    <property type="entry name" value="ENTH/VHS domain"/>
    <property type="match status" value="1"/>
</dbReference>
<dbReference type="AlphaFoldDB" id="A0AAD9FP40"/>